<reference evidence="2 3" key="1">
    <citation type="journal article" date="2024" name="Commun. Biol.">
        <title>Comparative genomic analysis of thermophilic fungi reveals convergent evolutionary adaptations and gene losses.</title>
        <authorList>
            <person name="Steindorff A.S."/>
            <person name="Aguilar-Pontes M.V."/>
            <person name="Robinson A.J."/>
            <person name="Andreopoulos B."/>
            <person name="LaButti K."/>
            <person name="Kuo A."/>
            <person name="Mondo S."/>
            <person name="Riley R."/>
            <person name="Otillar R."/>
            <person name="Haridas S."/>
            <person name="Lipzen A."/>
            <person name="Grimwood J."/>
            <person name="Schmutz J."/>
            <person name="Clum A."/>
            <person name="Reid I.D."/>
            <person name="Moisan M.C."/>
            <person name="Butler G."/>
            <person name="Nguyen T.T.M."/>
            <person name="Dewar K."/>
            <person name="Conant G."/>
            <person name="Drula E."/>
            <person name="Henrissat B."/>
            <person name="Hansel C."/>
            <person name="Singer S."/>
            <person name="Hutchinson M.I."/>
            <person name="de Vries R.P."/>
            <person name="Natvig D.O."/>
            <person name="Powell A.J."/>
            <person name="Tsang A."/>
            <person name="Grigoriev I.V."/>
        </authorList>
    </citation>
    <scope>NUCLEOTIDE SEQUENCE [LARGE SCALE GENOMIC DNA]</scope>
    <source>
        <strain evidence="2 3">CBS 494.80</strain>
    </source>
</reference>
<accession>A0ABR4C392</accession>
<proteinExistence type="predicted"/>
<dbReference type="PANTHER" id="PTHR33112">
    <property type="entry name" value="DOMAIN PROTEIN, PUTATIVE-RELATED"/>
    <property type="match status" value="1"/>
</dbReference>
<evidence type="ECO:0000259" key="1">
    <source>
        <dbReference type="Pfam" id="PF06985"/>
    </source>
</evidence>
<feature type="domain" description="Heterokaryon incompatibility" evidence="1">
    <location>
        <begin position="200"/>
        <end position="362"/>
    </location>
</feature>
<name>A0ABR4C392_9HELO</name>
<evidence type="ECO:0000313" key="3">
    <source>
        <dbReference type="Proteomes" id="UP001595075"/>
    </source>
</evidence>
<evidence type="ECO:0000313" key="2">
    <source>
        <dbReference type="EMBL" id="KAL2063981.1"/>
    </source>
</evidence>
<keyword evidence="3" id="KW-1185">Reference proteome</keyword>
<organism evidence="2 3">
    <name type="scientific">Oculimacula yallundae</name>
    <dbReference type="NCBI Taxonomy" id="86028"/>
    <lineage>
        <taxon>Eukaryota</taxon>
        <taxon>Fungi</taxon>
        <taxon>Dikarya</taxon>
        <taxon>Ascomycota</taxon>
        <taxon>Pezizomycotina</taxon>
        <taxon>Leotiomycetes</taxon>
        <taxon>Helotiales</taxon>
        <taxon>Ploettnerulaceae</taxon>
        <taxon>Oculimacula</taxon>
    </lineage>
</organism>
<dbReference type="InterPro" id="IPR010730">
    <property type="entry name" value="HET"/>
</dbReference>
<dbReference type="Pfam" id="PF06985">
    <property type="entry name" value="HET"/>
    <property type="match status" value="1"/>
</dbReference>
<dbReference type="Proteomes" id="UP001595075">
    <property type="component" value="Unassembled WGS sequence"/>
</dbReference>
<protein>
    <recommendedName>
        <fullName evidence="1">Heterokaryon incompatibility domain-containing protein</fullName>
    </recommendedName>
</protein>
<gene>
    <name evidence="2" type="ORF">VTL71DRAFT_4475</name>
</gene>
<dbReference type="PANTHER" id="PTHR33112:SF9">
    <property type="entry name" value="HETEROKARYON INCOMPATIBILITY DOMAIN-CONTAINING PROTEIN"/>
    <property type="match status" value="1"/>
</dbReference>
<sequence>MSLRRASNIDRDGYLSLSNYRSGVSDLHGIDSSRRDMDNNRELQHTRCPNCYSFSSGLPSVHNVGEPQHVSRSLVRLVRSHQDGCMFCGVLVEAMVRCIPEVTKVSAGSVSWWRLYREFRLQWNPGYVSSVEDCTDLDFFQSPGSALDLALGWIAECTSKHELCRDNFRKKLPSRVLDLGTGDLCLEARVVTGEGKYARYGTLSHCWGRHGNHRVLTKATYNSWLQYFSIEELPQTYQDTIVVAKRIGLQYLWIDSLYIIQDDDNNWKLEASKMAEVYQNSYITIAATCAADSSSGMFSVARAIHRPRLIPYSLKGIEIQVYASVCLSHHTENKNLINSFYVWRLYNSSDMPLLSRAWVYQERLLSPRVLHFMREELVFECEEESRCECKLFPTPQRSVKHLHVKSLNDALKLPSVRGTQSSPNSRLHERWRAIVQEYTALSMTFEKDRLTAISGIAVQMQSLRSEPYFAGLWGSSFVRDLCWQTSASALKSKPKVWRAPSWSWAAVNDSVAYPTNTRVLTSQSAEVHRVVCNHFVREDSTCDELGDLESGWAEIYGSLCKGTLYRTGSSGLNKKVNRLRICTDGFLMKEIFSDIFLDYNLDAELGAQDLDVSCITLFGSKGSIDETNPNGDNGVVLILRKVPTGPNTYERIGLLCTVGEMFPRSGSKTKIKLI</sequence>
<dbReference type="EMBL" id="JAZHXI010000014">
    <property type="protein sequence ID" value="KAL2063981.1"/>
    <property type="molecule type" value="Genomic_DNA"/>
</dbReference>
<comment type="caution">
    <text evidence="2">The sequence shown here is derived from an EMBL/GenBank/DDBJ whole genome shotgun (WGS) entry which is preliminary data.</text>
</comment>